<gene>
    <name evidence="1" type="ORF">PF004_g28591</name>
    <name evidence="2" type="ORF">PF008_g28234</name>
</gene>
<evidence type="ECO:0000313" key="1">
    <source>
        <dbReference type="EMBL" id="KAE9168166.1"/>
    </source>
</evidence>
<evidence type="ECO:0000313" key="4">
    <source>
        <dbReference type="Proteomes" id="UP000486351"/>
    </source>
</evidence>
<accession>A0A6G0QCL2</accession>
<dbReference type="AlphaFoldDB" id="A0A6G0QCL2"/>
<reference evidence="3 4" key="1">
    <citation type="submission" date="2018-09" db="EMBL/GenBank/DDBJ databases">
        <title>Genomic investigation of the strawberry pathogen Phytophthora fragariae indicates pathogenicity is determined by transcriptional variation in three key races.</title>
        <authorList>
            <person name="Adams T.M."/>
            <person name="Armitage A.D."/>
            <person name="Sobczyk M.K."/>
            <person name="Bates H.J."/>
            <person name="Dunwell J.M."/>
            <person name="Nellist C.F."/>
            <person name="Harrison R.J."/>
        </authorList>
    </citation>
    <scope>NUCLEOTIDE SEQUENCE [LARGE SCALE GENOMIC DNA]</scope>
    <source>
        <strain evidence="1 3">BC-23</strain>
        <strain evidence="2 4">NOV-77</strain>
    </source>
</reference>
<comment type="caution">
    <text evidence="2">The sequence shown here is derived from an EMBL/GenBank/DDBJ whole genome shotgun (WGS) entry which is preliminary data.</text>
</comment>
<evidence type="ECO:0000313" key="3">
    <source>
        <dbReference type="Proteomes" id="UP000476176"/>
    </source>
</evidence>
<dbReference type="EMBL" id="QXFY01004062">
    <property type="protein sequence ID" value="KAE9280047.1"/>
    <property type="molecule type" value="Genomic_DNA"/>
</dbReference>
<dbReference type="Proteomes" id="UP000476176">
    <property type="component" value="Unassembled WGS sequence"/>
</dbReference>
<protein>
    <submittedName>
        <fullName evidence="2">Uncharacterized protein</fullName>
    </submittedName>
</protein>
<dbReference type="Proteomes" id="UP000486351">
    <property type="component" value="Unassembled WGS sequence"/>
</dbReference>
<dbReference type="EMBL" id="QXGC01004699">
    <property type="protein sequence ID" value="KAE9168166.1"/>
    <property type="molecule type" value="Genomic_DNA"/>
</dbReference>
<sequence length="99" mass="10701">MADCNHMLAATRCPASPPHSTVLRGRGWAFMPPPTTPDQLYDPVFITKLVLEFQLTFASSLTDFTAKVVPHVAVYMSLVSLGSLLTRSPKLAIAVAITT</sequence>
<organism evidence="2 4">
    <name type="scientific">Phytophthora fragariae</name>
    <dbReference type="NCBI Taxonomy" id="53985"/>
    <lineage>
        <taxon>Eukaryota</taxon>
        <taxon>Sar</taxon>
        <taxon>Stramenopiles</taxon>
        <taxon>Oomycota</taxon>
        <taxon>Peronosporomycetes</taxon>
        <taxon>Peronosporales</taxon>
        <taxon>Peronosporaceae</taxon>
        <taxon>Phytophthora</taxon>
    </lineage>
</organism>
<name>A0A6G0QCL2_9STRA</name>
<proteinExistence type="predicted"/>
<evidence type="ECO:0000313" key="2">
    <source>
        <dbReference type="EMBL" id="KAE9280047.1"/>
    </source>
</evidence>